<dbReference type="SUPFAM" id="SSF50969">
    <property type="entry name" value="YVTN repeat-like/Quinoprotein amine dehydrogenase"/>
    <property type="match status" value="1"/>
</dbReference>
<feature type="signal peptide" evidence="1">
    <location>
        <begin position="1"/>
        <end position="28"/>
    </location>
</feature>
<accession>A0AAU8BLR0</accession>
<dbReference type="InterPro" id="IPR011044">
    <property type="entry name" value="Quino_amine_DH_bsu"/>
</dbReference>
<evidence type="ECO:0000256" key="1">
    <source>
        <dbReference type="SAM" id="SignalP"/>
    </source>
</evidence>
<dbReference type="InterPro" id="IPR008311">
    <property type="entry name" value="UCP028101"/>
</dbReference>
<name>A0AAU8BLR0_9VIBR</name>
<dbReference type="Gene3D" id="2.130.10.10">
    <property type="entry name" value="YVTN repeat-like/Quinoprotein amine dehydrogenase"/>
    <property type="match status" value="1"/>
</dbReference>
<sequence length="373" mass="40572">MQQMAIDRAKRNLAKALAMGTLSPSLLAGCVTNSTAAKSNVELGCMNTNQVLIGGAIRRQGQFEAVVYSQLGQFQHHIPLPARGHGVAIAPSKHHAVMFARRPGSYAMVFDYRDGEEKALIPAENNRHFYGHGVYSNDGRWLYATQGERATSRGIIGVYDAENSYKKVAEFSGFGVGPHEIIIMSDGRLVVGVGGVHTQGRTPINLATMKPSLSYLSGNGELLDQVMLPDHHKSIRHLAHDGEQTVLCGQQYRGEPDDYVPLVAMHRTGESLVELGGEPEQWARFNHYVASIAATDSHILATSPRGNCYGIWDKSSLDLLEINVLPDASGVVVKNDQLYVSSGVGKVVKINADLTKNAFVSGIQWDNHWSAIT</sequence>
<dbReference type="PIRSF" id="PIRSF028101">
    <property type="entry name" value="UCP028101"/>
    <property type="match status" value="1"/>
</dbReference>
<dbReference type="EMBL" id="CP115920">
    <property type="protein sequence ID" value="XCD17230.1"/>
    <property type="molecule type" value="Genomic_DNA"/>
</dbReference>
<feature type="chain" id="PRO_5043739528" evidence="1">
    <location>
        <begin position="29"/>
        <end position="373"/>
    </location>
</feature>
<proteinExistence type="predicted"/>
<evidence type="ECO:0000313" key="2">
    <source>
        <dbReference type="EMBL" id="XCD17230.1"/>
    </source>
</evidence>
<dbReference type="InterPro" id="IPR015943">
    <property type="entry name" value="WD40/YVTN_repeat-like_dom_sf"/>
</dbReference>
<dbReference type="Pfam" id="PF07433">
    <property type="entry name" value="DUF1513"/>
    <property type="match status" value="1"/>
</dbReference>
<gene>
    <name evidence="2" type="ORF">PG915_06825</name>
</gene>
<protein>
    <submittedName>
        <fullName evidence="2">DUF1513 domain-containing protein</fullName>
    </submittedName>
</protein>
<dbReference type="AlphaFoldDB" id="A0AAU8BLR0"/>
<dbReference type="KEGG" id="vck:PG915_06825"/>
<reference evidence="2" key="1">
    <citation type="submission" date="2023-01" db="EMBL/GenBank/DDBJ databases">
        <title>Vibrio sp. CB1-14 genome sequencing.</title>
        <authorList>
            <person name="Otstavnykh N."/>
            <person name="Isaeva M."/>
            <person name="Meleshko D."/>
        </authorList>
    </citation>
    <scope>NUCLEOTIDE SEQUENCE</scope>
    <source>
        <strain evidence="2">CB1-14</strain>
    </source>
</reference>
<keyword evidence="1" id="KW-0732">Signal</keyword>
<organism evidence="2">
    <name type="scientific">Vibrio chaetopteri</name>
    <dbReference type="NCBI Taxonomy" id="3016528"/>
    <lineage>
        <taxon>Bacteria</taxon>
        <taxon>Pseudomonadati</taxon>
        <taxon>Pseudomonadota</taxon>
        <taxon>Gammaproteobacteria</taxon>
        <taxon>Vibrionales</taxon>
        <taxon>Vibrionaceae</taxon>
        <taxon>Vibrio</taxon>
    </lineage>
</organism>
<dbReference type="RefSeq" id="WP_353498432.1">
    <property type="nucleotide sequence ID" value="NZ_CP115920.1"/>
</dbReference>